<evidence type="ECO:0000313" key="5">
    <source>
        <dbReference type="EMBL" id="CEM06839.1"/>
    </source>
</evidence>
<feature type="compositionally biased region" description="Basic and acidic residues" evidence="2">
    <location>
        <begin position="834"/>
        <end position="847"/>
    </location>
</feature>
<evidence type="ECO:0000259" key="4">
    <source>
        <dbReference type="PROSITE" id="PS50089"/>
    </source>
</evidence>
<reference evidence="5 6" key="1">
    <citation type="submission" date="2014-11" db="EMBL/GenBank/DDBJ databases">
        <authorList>
            <person name="Zhu J."/>
            <person name="Qi W."/>
            <person name="Song R."/>
        </authorList>
    </citation>
    <scope>NUCLEOTIDE SEQUENCE [LARGE SCALE GENOMIC DNA]</scope>
</reference>
<dbReference type="OrthoDB" id="407492at2759"/>
<feature type="chain" id="PRO_5005188095" description="RING-type domain-containing protein" evidence="3">
    <location>
        <begin position="19"/>
        <end position="1548"/>
    </location>
</feature>
<accession>A0A0G4F4U8</accession>
<dbReference type="InterPro" id="IPR013083">
    <property type="entry name" value="Znf_RING/FYVE/PHD"/>
</dbReference>
<feature type="compositionally biased region" description="Polar residues" evidence="2">
    <location>
        <begin position="1043"/>
        <end position="1061"/>
    </location>
</feature>
<name>A0A0G4F4U8_VITBC</name>
<feature type="region of interest" description="Disordered" evidence="2">
    <location>
        <begin position="303"/>
        <end position="333"/>
    </location>
</feature>
<feature type="region of interest" description="Disordered" evidence="2">
    <location>
        <begin position="1379"/>
        <end position="1426"/>
    </location>
</feature>
<feature type="region of interest" description="Disordered" evidence="2">
    <location>
        <begin position="828"/>
        <end position="847"/>
    </location>
</feature>
<feature type="region of interest" description="Disordered" evidence="2">
    <location>
        <begin position="1211"/>
        <end position="1258"/>
    </location>
</feature>
<gene>
    <name evidence="5" type="ORF">Vbra_8808</name>
</gene>
<feature type="compositionally biased region" description="Polar residues" evidence="2">
    <location>
        <begin position="1100"/>
        <end position="1112"/>
    </location>
</feature>
<feature type="compositionally biased region" description="Polar residues" evidence="2">
    <location>
        <begin position="1120"/>
        <end position="1132"/>
    </location>
</feature>
<feature type="region of interest" description="Disordered" evidence="2">
    <location>
        <begin position="670"/>
        <end position="690"/>
    </location>
</feature>
<dbReference type="Pfam" id="PF13920">
    <property type="entry name" value="zf-C3HC4_3"/>
    <property type="match status" value="1"/>
</dbReference>
<dbReference type="SMART" id="SM00184">
    <property type="entry name" value="RING"/>
    <property type="match status" value="1"/>
</dbReference>
<feature type="compositionally biased region" description="Basic and acidic residues" evidence="2">
    <location>
        <begin position="1243"/>
        <end position="1257"/>
    </location>
</feature>
<keyword evidence="1" id="KW-0863">Zinc-finger</keyword>
<feature type="compositionally biased region" description="Low complexity" evidence="2">
    <location>
        <begin position="1211"/>
        <end position="1229"/>
    </location>
</feature>
<feature type="compositionally biased region" description="Low complexity" evidence="2">
    <location>
        <begin position="312"/>
        <end position="322"/>
    </location>
</feature>
<dbReference type="SUPFAM" id="SSF57850">
    <property type="entry name" value="RING/U-box"/>
    <property type="match status" value="1"/>
</dbReference>
<feature type="region of interest" description="Disordered" evidence="2">
    <location>
        <begin position="234"/>
        <end position="255"/>
    </location>
</feature>
<sequence>MWHIVRLLAGAAVLPSYTIWPAAHAPVVTQAIESVTEGGGVVEAFFNATTARQRNLPALPEEADAPVFNGADNCPIGPFEACTAMQCCNTAGFVCKEKNKYYAQCRPVEEPCPPAFDPEPADWTCSFLPKPECSTPPFQPCLESQCCSTPGFHCKEKDKYYAQCRPFNEPCPPPEEPDPFSWTCAKLPRAACSSGPLDECQDTQCCDAPGYVCLRKNEVFAQCLPIEDGCPNNGTDLDATPGTTSRSPPKRARTTATTLSRNGRFLRQGGDLGMVKAMAEKDEQQDEQWDCIVLYSTAPTTALNTTDEDASDTANDTDTTSAQEDEEVAGDDGRTPLPFLCPLTNLSPPLPHPSWAASLTAHPENSLSCGDVIDASNRASTAEAVAGCGLTSGSPQILYSLSLRPWTSNPRGNINASDASISLTVSTDHLLTSFDTIIAVLADCRDSTKRAQSSGKMKAHQDRGPPIDAAGLALFSGSDKDRDATAARHREAYGSDYCVGYNDEAFESFGYLKSRLTVDVPPGNYIIVVAGYSNAIGEFRLSVECQDARIKNLETVNRPEDVMRQTDQGPGADKARQVEQDAAANATQGEAGFAISRLSVNGVGADSPSFFFQSPTSMSHDIFEVPLLQVPSSTSLSISAAAITFPKEHRTPQSVCYYVNGRAAVAHMQGEVKGQDQGSKDKGDGLSQRGVSSVTFFTPPEDGRLIKIQAMPFAGHNCTGSRGMGFDVHLEVARRTSSADGDGVVWLNQHNYQRSLVLAKETAEGDTDGGDTDTHIDKDKGSQRGWYVYYLILPIGCLVIIILPAALLWQWRSRSSALKEITSHITSRKGMLRKQPDKDHQSDPDRRRVIVLRERDVRYDDGRHERASCSSDQCRKASDCQCLTPLELQSTHSATVTPPVYRIEGKQQRHRGGQGPWGSAEGEDRDAASPSTDVEYGPQGFGMEGPAVGPHQQSSSNILDMITPSSRVDAATPSASSVTGMSGAGLLWGGSGGLPDGATSLNNRGGVSPGQLGDVVLFSTHYYVISPSQRPQHQAAFHGGAPPSTSGLSPLSRMKQSQLASPSLMPAATPPKLDRMDLASPLARSEAHDAAALRTPADSGRSTLTKVNNTFFRFNDDSSDIGSTDSRRSAANNHPRAQGQGQGQGGRPCKAAKSGSEGSEPRPQPANGGKGESDDREGSIASETEACRSPALRLQKVSSCACATCTTSRQQQEGADPSSQQQQQQQQPEGGEGGAGSPVPVGGDKDQHTDPGDHQSEVSDALYGDLSRLQRGLDKFLVEEQGFSSGISECPSRVTVQADESAKANVMPAGHDVAPRFDLERKTSRIRITWKERAMALFKRRRSGSADKPSLSNAPSVVTIARPRAATIFARATRRAIIGRPTDMTNGGGGGGGGNVNSEDVVGASTTSPPDHLPDERPDPFPSSASDVCVSMARPTAAPAVFVGPPEDGRQGSAGVDMPFCSICCSAAADVVLKPCGHGGLCIECSSEFLKEPLTTRARKRGNRRPSLPECPICREPIQEVLRIVGSVAGSEGQLLEARCVFQVVACV</sequence>
<dbReference type="VEuPathDB" id="CryptoDB:Vbra_8808"/>
<organism evidence="5 6">
    <name type="scientific">Vitrella brassicaformis (strain CCMP3155)</name>
    <dbReference type="NCBI Taxonomy" id="1169540"/>
    <lineage>
        <taxon>Eukaryota</taxon>
        <taxon>Sar</taxon>
        <taxon>Alveolata</taxon>
        <taxon>Colpodellida</taxon>
        <taxon>Vitrellaceae</taxon>
        <taxon>Vitrella</taxon>
    </lineage>
</organism>
<proteinExistence type="predicted"/>
<dbReference type="Proteomes" id="UP000041254">
    <property type="component" value="Unassembled WGS sequence"/>
</dbReference>
<feature type="compositionally biased region" description="Gly residues" evidence="2">
    <location>
        <begin position="1386"/>
        <end position="1395"/>
    </location>
</feature>
<feature type="region of interest" description="Disordered" evidence="2">
    <location>
        <begin position="904"/>
        <end position="957"/>
    </location>
</feature>
<dbReference type="InParanoid" id="A0A0G4F4U8"/>
<dbReference type="InterPro" id="IPR001841">
    <property type="entry name" value="Znf_RING"/>
</dbReference>
<feature type="signal peptide" evidence="3">
    <location>
        <begin position="1"/>
        <end position="18"/>
    </location>
</feature>
<dbReference type="PROSITE" id="PS50089">
    <property type="entry name" value="ZF_RING_2"/>
    <property type="match status" value="1"/>
</dbReference>
<feature type="region of interest" description="Disordered" evidence="2">
    <location>
        <begin position="1033"/>
        <end position="1188"/>
    </location>
</feature>
<evidence type="ECO:0000313" key="6">
    <source>
        <dbReference type="Proteomes" id="UP000041254"/>
    </source>
</evidence>
<evidence type="ECO:0000256" key="2">
    <source>
        <dbReference type="SAM" id="MobiDB-lite"/>
    </source>
</evidence>
<protein>
    <recommendedName>
        <fullName evidence="4">RING-type domain-containing protein</fullName>
    </recommendedName>
</protein>
<keyword evidence="3" id="KW-0732">Signal</keyword>
<dbReference type="GO" id="GO:0008270">
    <property type="term" value="F:zinc ion binding"/>
    <property type="evidence" value="ECO:0007669"/>
    <property type="project" value="UniProtKB-KW"/>
</dbReference>
<feature type="domain" description="RING-type" evidence="4">
    <location>
        <begin position="1461"/>
        <end position="1515"/>
    </location>
</feature>
<dbReference type="Gene3D" id="3.30.40.10">
    <property type="entry name" value="Zinc/RING finger domain, C3HC4 (zinc finger)"/>
    <property type="match status" value="1"/>
</dbReference>
<evidence type="ECO:0000256" key="1">
    <source>
        <dbReference type="PROSITE-ProRule" id="PRU00175"/>
    </source>
</evidence>
<keyword evidence="1" id="KW-0479">Metal-binding</keyword>
<dbReference type="EMBL" id="CDMY01000371">
    <property type="protein sequence ID" value="CEM06839.1"/>
    <property type="molecule type" value="Genomic_DNA"/>
</dbReference>
<keyword evidence="1" id="KW-0862">Zinc</keyword>
<keyword evidence="6" id="KW-1185">Reference proteome</keyword>
<evidence type="ECO:0000256" key="3">
    <source>
        <dbReference type="SAM" id="SignalP"/>
    </source>
</evidence>